<dbReference type="PRINTS" id="PR01036">
    <property type="entry name" value="TCRTETB"/>
</dbReference>
<evidence type="ECO:0000256" key="2">
    <source>
        <dbReference type="ARBA" id="ARBA00022448"/>
    </source>
</evidence>
<evidence type="ECO:0000256" key="4">
    <source>
        <dbReference type="ARBA" id="ARBA00022692"/>
    </source>
</evidence>
<dbReference type="Pfam" id="PF07690">
    <property type="entry name" value="MFS_1"/>
    <property type="match status" value="1"/>
</dbReference>
<feature type="transmembrane region" description="Helical" evidence="7">
    <location>
        <begin position="242"/>
        <end position="263"/>
    </location>
</feature>
<comment type="caution">
    <text evidence="9">The sequence shown here is derived from an EMBL/GenBank/DDBJ whole genome shotgun (WGS) entry which is preliminary data.</text>
</comment>
<accession>A0A497F3S9</accession>
<keyword evidence="2" id="KW-0813">Transport</keyword>
<evidence type="ECO:0000259" key="8">
    <source>
        <dbReference type="PROSITE" id="PS50850"/>
    </source>
</evidence>
<dbReference type="AlphaFoldDB" id="A0A497F3S9"/>
<evidence type="ECO:0000256" key="5">
    <source>
        <dbReference type="ARBA" id="ARBA00022989"/>
    </source>
</evidence>
<organism evidence="9 10">
    <name type="scientific">Thermoproteota archaeon</name>
    <dbReference type="NCBI Taxonomy" id="2056631"/>
    <lineage>
        <taxon>Archaea</taxon>
        <taxon>Thermoproteota</taxon>
    </lineage>
</organism>
<dbReference type="InterPro" id="IPR050171">
    <property type="entry name" value="MFS_Transporters"/>
</dbReference>
<evidence type="ECO:0000256" key="7">
    <source>
        <dbReference type="SAM" id="Phobius"/>
    </source>
</evidence>
<keyword evidence="3" id="KW-1003">Cell membrane</keyword>
<feature type="domain" description="Major facilitator superfamily (MFS) profile" evidence="8">
    <location>
        <begin position="1"/>
        <end position="384"/>
    </location>
</feature>
<feature type="transmembrane region" description="Helical" evidence="7">
    <location>
        <begin position="275"/>
        <end position="294"/>
    </location>
</feature>
<evidence type="ECO:0000256" key="3">
    <source>
        <dbReference type="ARBA" id="ARBA00022475"/>
    </source>
</evidence>
<feature type="transmembrane region" description="Helical" evidence="7">
    <location>
        <begin position="41"/>
        <end position="60"/>
    </location>
</feature>
<dbReference type="InterPro" id="IPR036259">
    <property type="entry name" value="MFS_trans_sf"/>
</dbReference>
<evidence type="ECO:0000256" key="6">
    <source>
        <dbReference type="ARBA" id="ARBA00023136"/>
    </source>
</evidence>
<feature type="transmembrane region" description="Helical" evidence="7">
    <location>
        <begin position="133"/>
        <end position="158"/>
    </location>
</feature>
<dbReference type="InterPro" id="IPR011701">
    <property type="entry name" value="MFS"/>
</dbReference>
<feature type="transmembrane region" description="Helical" evidence="7">
    <location>
        <begin position="164"/>
        <end position="183"/>
    </location>
</feature>
<dbReference type="GO" id="GO:0022857">
    <property type="term" value="F:transmembrane transporter activity"/>
    <property type="evidence" value="ECO:0007669"/>
    <property type="project" value="InterPro"/>
</dbReference>
<dbReference type="EMBL" id="QMRA01000040">
    <property type="protein sequence ID" value="RLE53979.1"/>
    <property type="molecule type" value="Genomic_DNA"/>
</dbReference>
<feature type="transmembrane region" description="Helical" evidence="7">
    <location>
        <begin position="204"/>
        <end position="222"/>
    </location>
</feature>
<dbReference type="SUPFAM" id="SSF103473">
    <property type="entry name" value="MFS general substrate transporter"/>
    <property type="match status" value="1"/>
</dbReference>
<evidence type="ECO:0000256" key="1">
    <source>
        <dbReference type="ARBA" id="ARBA00004651"/>
    </source>
</evidence>
<gene>
    <name evidence="9" type="ORF">DRJ26_02490</name>
</gene>
<evidence type="ECO:0000313" key="9">
    <source>
        <dbReference type="EMBL" id="RLE53979.1"/>
    </source>
</evidence>
<evidence type="ECO:0000313" key="10">
    <source>
        <dbReference type="Proteomes" id="UP000269499"/>
    </source>
</evidence>
<feature type="transmembrane region" description="Helical" evidence="7">
    <location>
        <begin position="334"/>
        <end position="355"/>
    </location>
</feature>
<feature type="transmembrane region" description="Helical" evidence="7">
    <location>
        <begin position="361"/>
        <end position="382"/>
    </location>
</feature>
<dbReference type="Gene3D" id="1.20.1250.20">
    <property type="entry name" value="MFS general substrate transporter like domains"/>
    <property type="match status" value="2"/>
</dbReference>
<name>A0A497F3S9_9CREN</name>
<comment type="subcellular location">
    <subcellularLocation>
        <location evidence="1">Cell membrane</location>
        <topology evidence="1">Multi-pass membrane protein</topology>
    </subcellularLocation>
</comment>
<keyword evidence="5 7" id="KW-1133">Transmembrane helix</keyword>
<feature type="transmembrane region" description="Helical" evidence="7">
    <location>
        <begin position="7"/>
        <end position="29"/>
    </location>
</feature>
<dbReference type="InterPro" id="IPR020846">
    <property type="entry name" value="MFS_dom"/>
</dbReference>
<protein>
    <recommendedName>
        <fullName evidence="8">Major facilitator superfamily (MFS) profile domain-containing protein</fullName>
    </recommendedName>
</protein>
<dbReference type="PANTHER" id="PTHR23517:SF3">
    <property type="entry name" value="INTEGRAL MEMBRANE TRANSPORT PROTEIN"/>
    <property type="match status" value="1"/>
</dbReference>
<reference evidence="9 10" key="1">
    <citation type="submission" date="2018-06" db="EMBL/GenBank/DDBJ databases">
        <title>Extensive metabolic versatility and redundancy in microbially diverse, dynamic hydrothermal sediments.</title>
        <authorList>
            <person name="Dombrowski N."/>
            <person name="Teske A."/>
            <person name="Baker B.J."/>
        </authorList>
    </citation>
    <scope>NUCLEOTIDE SEQUENCE [LARGE SCALE GENOMIC DNA]</scope>
    <source>
        <strain evidence="9">B20_G2</strain>
    </source>
</reference>
<sequence>MRVNSKVYLAFLCSTHTLIHVFTYTPFALLPILMSKFNLSAFQAGLLVSIPRFLQLFLSIPSGLLADRLNAGKLISISLILEGMAGLIIFLYPSIASLFVGFSLIAISSTLYHPPALSAAVGVLPEDFRSRGLGLHGACGTLGVALGPISLGFVLTWFDWKFTYAFWLIPIFLIAFLIMLLNFKFEVHEERMSQKSVSEPLKSIFTLTFISLLLFISIRTAASSSISTFMTTYLTIGKGISPSIASVIFGLSPLIGLIGSLIGGFLGDKLGWRKAFTVIFIFILITLTILLLAPSSILVVIFYLTYGILNTMTMPISSSLVAKIIPSGARGTAYSTYFIPISISGILMPIITSLFVDLFGIWIIFPMSIALYICTLILVQIIKI</sequence>
<dbReference type="Proteomes" id="UP000269499">
    <property type="component" value="Unassembled WGS sequence"/>
</dbReference>
<dbReference type="PANTHER" id="PTHR23517">
    <property type="entry name" value="RESISTANCE PROTEIN MDTM, PUTATIVE-RELATED-RELATED"/>
    <property type="match status" value="1"/>
</dbReference>
<dbReference type="GO" id="GO:0005886">
    <property type="term" value="C:plasma membrane"/>
    <property type="evidence" value="ECO:0007669"/>
    <property type="project" value="UniProtKB-SubCell"/>
</dbReference>
<keyword evidence="6 7" id="KW-0472">Membrane</keyword>
<proteinExistence type="predicted"/>
<dbReference type="PROSITE" id="PS50850">
    <property type="entry name" value="MFS"/>
    <property type="match status" value="1"/>
</dbReference>
<keyword evidence="4 7" id="KW-0812">Transmembrane</keyword>